<protein>
    <submittedName>
        <fullName evidence="1">Uncharacterized protein</fullName>
    </submittedName>
</protein>
<gene>
    <name evidence="1" type="ORF">UFOVP606_45</name>
</gene>
<name>A0A6J5N7F8_9CAUD</name>
<evidence type="ECO:0000313" key="1">
    <source>
        <dbReference type="EMBL" id="CAB4153123.1"/>
    </source>
</evidence>
<dbReference type="EMBL" id="LR796585">
    <property type="protein sequence ID" value="CAB4153123.1"/>
    <property type="molecule type" value="Genomic_DNA"/>
</dbReference>
<reference evidence="1" key="1">
    <citation type="submission" date="2020-04" db="EMBL/GenBank/DDBJ databases">
        <authorList>
            <person name="Chiriac C."/>
            <person name="Salcher M."/>
            <person name="Ghai R."/>
            <person name="Kavagutti S V."/>
        </authorList>
    </citation>
    <scope>NUCLEOTIDE SEQUENCE</scope>
</reference>
<organism evidence="1">
    <name type="scientific">uncultured Caudovirales phage</name>
    <dbReference type="NCBI Taxonomy" id="2100421"/>
    <lineage>
        <taxon>Viruses</taxon>
        <taxon>Duplodnaviria</taxon>
        <taxon>Heunggongvirae</taxon>
        <taxon>Uroviricota</taxon>
        <taxon>Caudoviricetes</taxon>
        <taxon>Peduoviridae</taxon>
        <taxon>Maltschvirus</taxon>
        <taxon>Maltschvirus maltsch</taxon>
    </lineage>
</organism>
<accession>A0A6J5N7F8</accession>
<sequence length="270" mass="30791">MAKRMLRDWTQSECINALSPMAEVFFVRLIMKADDYGSYYSNPKLLNAALFPLKEVSSTDITSFIDECEQAGILFTYEVLNKQYIRIVDFGQRLRVMNSKFPQPEKASKTSVRQSADIVRTFSRVQPLEEKRREVELELEVEDVIKASPNSNTIYTDCVDIWLKEIHIGWTFGGQQGKALKSLIKKIEQVLVARGFPLNNTADSFRMFCLHLPNWYKDKDLSILDSKFNEILEETKNGKQNGSKSSKTTDTVNGINELLKKRGLTGGEGI</sequence>
<proteinExistence type="predicted"/>